<feature type="region of interest" description="Disordered" evidence="1">
    <location>
        <begin position="119"/>
        <end position="177"/>
    </location>
</feature>
<proteinExistence type="predicted"/>
<dbReference type="EMBL" id="OZ035842">
    <property type="protein sequence ID" value="CAL1594799.1"/>
    <property type="molecule type" value="Genomic_DNA"/>
</dbReference>
<dbReference type="Proteomes" id="UP001497482">
    <property type="component" value="Chromosome 20"/>
</dbReference>
<gene>
    <name evidence="2" type="ORF">KC01_LOCUS23729</name>
</gene>
<dbReference type="AlphaFoldDB" id="A0AAV2L323"/>
<feature type="region of interest" description="Disordered" evidence="1">
    <location>
        <begin position="1"/>
        <end position="45"/>
    </location>
</feature>
<evidence type="ECO:0000313" key="3">
    <source>
        <dbReference type="Proteomes" id="UP001497482"/>
    </source>
</evidence>
<name>A0AAV2L323_KNICA</name>
<accession>A0AAV2L323</accession>
<feature type="compositionally biased region" description="Basic and acidic residues" evidence="1">
    <location>
        <begin position="147"/>
        <end position="158"/>
    </location>
</feature>
<sequence>MVPEAWTSEPSEPSETSETSERASVASSIRSTTAMHPELSGLSERSQKIVKEWGFSEAHTARLMLRRAQKMKPTQNQHQRHNGGGTEGNRRFLPKLSSHIVNGGRVQLVTHRSGVRLESRSCPGLSSASTTRAEVLGPKRVSSAPSPKERISFRDKRLQQSTGWGSGKRTKPGLNQD</sequence>
<reference evidence="2 3" key="1">
    <citation type="submission" date="2024-04" db="EMBL/GenBank/DDBJ databases">
        <authorList>
            <person name="Waldvogel A.-M."/>
            <person name="Schoenle A."/>
        </authorList>
    </citation>
    <scope>NUCLEOTIDE SEQUENCE [LARGE SCALE GENOMIC DNA]</scope>
</reference>
<protein>
    <submittedName>
        <fullName evidence="2">Uncharacterized protein</fullName>
    </submittedName>
</protein>
<keyword evidence="3" id="KW-1185">Reference proteome</keyword>
<feature type="region of interest" description="Disordered" evidence="1">
    <location>
        <begin position="69"/>
        <end position="92"/>
    </location>
</feature>
<evidence type="ECO:0000313" key="2">
    <source>
        <dbReference type="EMBL" id="CAL1594799.1"/>
    </source>
</evidence>
<organism evidence="2 3">
    <name type="scientific">Knipowitschia caucasica</name>
    <name type="common">Caucasian dwarf goby</name>
    <name type="synonym">Pomatoschistus caucasicus</name>
    <dbReference type="NCBI Taxonomy" id="637954"/>
    <lineage>
        <taxon>Eukaryota</taxon>
        <taxon>Metazoa</taxon>
        <taxon>Chordata</taxon>
        <taxon>Craniata</taxon>
        <taxon>Vertebrata</taxon>
        <taxon>Euteleostomi</taxon>
        <taxon>Actinopterygii</taxon>
        <taxon>Neopterygii</taxon>
        <taxon>Teleostei</taxon>
        <taxon>Neoteleostei</taxon>
        <taxon>Acanthomorphata</taxon>
        <taxon>Gobiaria</taxon>
        <taxon>Gobiiformes</taxon>
        <taxon>Gobioidei</taxon>
        <taxon>Gobiidae</taxon>
        <taxon>Gobiinae</taxon>
        <taxon>Knipowitschia</taxon>
    </lineage>
</organism>
<evidence type="ECO:0000256" key="1">
    <source>
        <dbReference type="SAM" id="MobiDB-lite"/>
    </source>
</evidence>
<feature type="compositionally biased region" description="Low complexity" evidence="1">
    <location>
        <begin position="1"/>
        <end position="28"/>
    </location>
</feature>